<accession>A0A7Z2S4J1</accession>
<dbReference type="KEGG" id="schy:GVO57_03900"/>
<dbReference type="PANTHER" id="PTHR43194">
    <property type="entry name" value="HYDROLASE ALPHA/BETA FOLD FAMILY"/>
    <property type="match status" value="1"/>
</dbReference>
<evidence type="ECO:0000256" key="1">
    <source>
        <dbReference type="SAM" id="SignalP"/>
    </source>
</evidence>
<dbReference type="InterPro" id="IPR006311">
    <property type="entry name" value="TAT_signal"/>
</dbReference>
<dbReference type="InterPro" id="IPR000073">
    <property type="entry name" value="AB_hydrolase_1"/>
</dbReference>
<dbReference type="InterPro" id="IPR029058">
    <property type="entry name" value="AB_hydrolase_fold"/>
</dbReference>
<dbReference type="Proteomes" id="UP000464468">
    <property type="component" value="Chromosome"/>
</dbReference>
<sequence length="285" mass="28699">MNRRQLLHAGFAALGALAAGPLPAVPARAASRAQPRLNVRTIGTGPDLILIPGLTSGPAVWAGLVRALPGHRIHLVHVAGFAGLPAGGNARGPVLDGLVAELAGHARAARLRAPAVIGHSMGGLLALMLAARHPALVGRVMAVDIVPAPARALGIDPGLGPVARGLVQLMQASPDGRQALAGLVTDLGGGRAGLNGSDPDVVARATGELAALDLTPLLPRITAPLTIVHAVPADAAAAASVRTAYRTAYRAAPGARIIPVGPSGHMVMLDQPARFAAEVRAFLAR</sequence>
<dbReference type="GO" id="GO:0016787">
    <property type="term" value="F:hydrolase activity"/>
    <property type="evidence" value="ECO:0007669"/>
    <property type="project" value="UniProtKB-KW"/>
</dbReference>
<evidence type="ECO:0000313" key="3">
    <source>
        <dbReference type="EMBL" id="QHL90135.1"/>
    </source>
</evidence>
<keyword evidence="3" id="KW-0378">Hydrolase</keyword>
<keyword evidence="4" id="KW-1185">Reference proteome</keyword>
<proteinExistence type="predicted"/>
<dbReference type="SUPFAM" id="SSF53474">
    <property type="entry name" value="alpha/beta-Hydrolases"/>
    <property type="match status" value="1"/>
</dbReference>
<feature type="chain" id="PRO_5031418744" evidence="1">
    <location>
        <begin position="25"/>
        <end position="285"/>
    </location>
</feature>
<keyword evidence="1" id="KW-0732">Signal</keyword>
<dbReference type="AlphaFoldDB" id="A0A7Z2S4J1"/>
<protein>
    <submittedName>
        <fullName evidence="3">Alpha/beta fold hydrolase</fullName>
    </submittedName>
</protein>
<evidence type="ECO:0000313" key="4">
    <source>
        <dbReference type="Proteomes" id="UP000464468"/>
    </source>
</evidence>
<dbReference type="PANTHER" id="PTHR43194:SF5">
    <property type="entry name" value="PIMELOYL-[ACYL-CARRIER PROTEIN] METHYL ESTER ESTERASE"/>
    <property type="match status" value="1"/>
</dbReference>
<dbReference type="Gene3D" id="3.40.50.1820">
    <property type="entry name" value="alpha/beta hydrolase"/>
    <property type="match status" value="1"/>
</dbReference>
<dbReference type="RefSeq" id="WP_160592026.1">
    <property type="nucleotide sequence ID" value="NZ_CP047895.1"/>
</dbReference>
<dbReference type="InterPro" id="IPR050228">
    <property type="entry name" value="Carboxylesterase_BioH"/>
</dbReference>
<reference evidence="3 4" key="1">
    <citation type="submission" date="2020-01" db="EMBL/GenBank/DDBJ databases">
        <title>Sphingomonas sp. C33 whole genome sequece.</title>
        <authorList>
            <person name="Park C."/>
        </authorList>
    </citation>
    <scope>NUCLEOTIDE SEQUENCE [LARGE SCALE GENOMIC DNA]</scope>
    <source>
        <strain evidence="3 4">C33</strain>
    </source>
</reference>
<name>A0A7Z2S4J1_9SPHN</name>
<dbReference type="Pfam" id="PF12697">
    <property type="entry name" value="Abhydrolase_6"/>
    <property type="match status" value="1"/>
</dbReference>
<feature type="domain" description="AB hydrolase-1" evidence="2">
    <location>
        <begin position="48"/>
        <end position="277"/>
    </location>
</feature>
<gene>
    <name evidence="3" type="ORF">GVO57_03900</name>
</gene>
<feature type="signal peptide" evidence="1">
    <location>
        <begin position="1"/>
        <end position="24"/>
    </location>
</feature>
<dbReference type="PROSITE" id="PS51318">
    <property type="entry name" value="TAT"/>
    <property type="match status" value="1"/>
</dbReference>
<organism evidence="3 4">
    <name type="scientific">Sphingomonas changnyeongensis</name>
    <dbReference type="NCBI Taxonomy" id="2698679"/>
    <lineage>
        <taxon>Bacteria</taxon>
        <taxon>Pseudomonadati</taxon>
        <taxon>Pseudomonadota</taxon>
        <taxon>Alphaproteobacteria</taxon>
        <taxon>Sphingomonadales</taxon>
        <taxon>Sphingomonadaceae</taxon>
        <taxon>Sphingomonas</taxon>
    </lineage>
</organism>
<dbReference type="EMBL" id="CP047895">
    <property type="protein sequence ID" value="QHL90135.1"/>
    <property type="molecule type" value="Genomic_DNA"/>
</dbReference>
<evidence type="ECO:0000259" key="2">
    <source>
        <dbReference type="Pfam" id="PF12697"/>
    </source>
</evidence>